<evidence type="ECO:0008006" key="3">
    <source>
        <dbReference type="Google" id="ProtNLM"/>
    </source>
</evidence>
<evidence type="ECO:0000313" key="2">
    <source>
        <dbReference type="Proteomes" id="UP000620064"/>
    </source>
</evidence>
<protein>
    <recommendedName>
        <fullName evidence="3">MetA-pathway of phenol degradation</fullName>
    </recommendedName>
</protein>
<dbReference type="Proteomes" id="UP000620064">
    <property type="component" value="Unassembled WGS sequence"/>
</dbReference>
<dbReference type="EMBL" id="BMLV01000002">
    <property type="protein sequence ID" value="GGP03884.1"/>
    <property type="molecule type" value="Genomic_DNA"/>
</dbReference>
<accession>A0ABQ2NNZ7</accession>
<evidence type="ECO:0000313" key="1">
    <source>
        <dbReference type="EMBL" id="GGP03884.1"/>
    </source>
</evidence>
<sequence>MKNLFIILLSTFAVTLFGKNISDSLQIPRVTENHFLLDDCDACGCSAGGASSGFESILNPQFIGVKYLNQHYKSKIYQFESEPTHSERYNTLQLWARIPVWKKFEIYTSVPYHFHEKEGNPKQKINGIGDISVMAIYQILNTEKIKNQKLHFGLGMKIPTGKFNEANASSFNPSFQLGTGSWDYSAIVNYTYFKNNFAAQITTDYTFKNQNEKYYRFGDQWNSQLNLYYILNYNNWKLSPKIGVQYEKYFENVQLGDPVHNTGGYAILGKAGLEASFRKINIGAEFQNPFVSKLNNNMVEIISRNSLYINLNF</sequence>
<dbReference type="RefSeq" id="WP_188617357.1">
    <property type="nucleotide sequence ID" value="NZ_BMLV01000002.1"/>
</dbReference>
<comment type="caution">
    <text evidence="1">The sequence shown here is derived from an EMBL/GenBank/DDBJ whole genome shotgun (WGS) entry which is preliminary data.</text>
</comment>
<reference evidence="2" key="1">
    <citation type="journal article" date="2019" name="Int. J. Syst. Evol. Microbiol.">
        <title>The Global Catalogue of Microorganisms (GCM) 10K type strain sequencing project: providing services to taxonomists for standard genome sequencing and annotation.</title>
        <authorList>
            <consortium name="The Broad Institute Genomics Platform"/>
            <consortium name="The Broad Institute Genome Sequencing Center for Infectious Disease"/>
            <person name="Wu L."/>
            <person name="Ma J."/>
        </authorList>
    </citation>
    <scope>NUCLEOTIDE SEQUENCE [LARGE SCALE GENOMIC DNA]</scope>
    <source>
        <strain evidence="2">CGMCC 1.7656</strain>
    </source>
</reference>
<proteinExistence type="predicted"/>
<name>A0ABQ2NNZ7_9FLAO</name>
<gene>
    <name evidence="1" type="ORF">GCM10010992_13990</name>
</gene>
<organism evidence="1 2">
    <name type="scientific">Cloacibacterium rupense</name>
    <dbReference type="NCBI Taxonomy" id="517423"/>
    <lineage>
        <taxon>Bacteria</taxon>
        <taxon>Pseudomonadati</taxon>
        <taxon>Bacteroidota</taxon>
        <taxon>Flavobacteriia</taxon>
        <taxon>Flavobacteriales</taxon>
        <taxon>Weeksellaceae</taxon>
    </lineage>
</organism>
<keyword evidence="2" id="KW-1185">Reference proteome</keyword>